<reference evidence="2 3" key="1">
    <citation type="submission" date="2015-11" db="EMBL/GenBank/DDBJ databases">
        <title>Genomic analysis of 38 Legionella species identifies large and diverse effector repertoires.</title>
        <authorList>
            <person name="Burstein D."/>
            <person name="Amaro F."/>
            <person name="Zusman T."/>
            <person name="Lifshitz Z."/>
            <person name="Cohen O."/>
            <person name="Gilbert J.A."/>
            <person name="Pupko T."/>
            <person name="Shuman H.A."/>
            <person name="Segal G."/>
        </authorList>
    </citation>
    <scope>NUCLEOTIDE SEQUENCE [LARGE SCALE GENOMIC DNA]</scope>
    <source>
        <strain evidence="2 3">WIGA</strain>
    </source>
</reference>
<keyword evidence="3" id="KW-1185">Reference proteome</keyword>
<dbReference type="EMBL" id="LNXU01000002">
    <property type="protein sequence ID" value="KTC77400.1"/>
    <property type="molecule type" value="Genomic_DNA"/>
</dbReference>
<feature type="transmembrane region" description="Helical" evidence="1">
    <location>
        <begin position="12"/>
        <end position="32"/>
    </location>
</feature>
<protein>
    <recommendedName>
        <fullName evidence="4">Transmembrane protein</fullName>
    </recommendedName>
</protein>
<dbReference type="PATRIC" id="fig|447.4.peg.382"/>
<dbReference type="Proteomes" id="UP000054695">
    <property type="component" value="Unassembled WGS sequence"/>
</dbReference>
<organism evidence="2 3">
    <name type="scientific">Legionella bozemanae</name>
    <name type="common">Fluoribacter bozemanae</name>
    <dbReference type="NCBI Taxonomy" id="447"/>
    <lineage>
        <taxon>Bacteria</taxon>
        <taxon>Pseudomonadati</taxon>
        <taxon>Pseudomonadota</taxon>
        <taxon>Gammaproteobacteria</taxon>
        <taxon>Legionellales</taxon>
        <taxon>Legionellaceae</taxon>
        <taxon>Legionella</taxon>
    </lineage>
</organism>
<keyword evidence="1" id="KW-1133">Transmembrane helix</keyword>
<dbReference type="STRING" id="447.Lboz_0353"/>
<evidence type="ECO:0000313" key="2">
    <source>
        <dbReference type="EMBL" id="KTC77400.1"/>
    </source>
</evidence>
<sequence>MNEKSPLGKIFENLVPFLVAGVAIALFFGLLFMFSYVLIWGLLIGGVLWLITAIKQYLFPDKSNKTEVTHKNQGRIIEHDDKK</sequence>
<keyword evidence="1" id="KW-0812">Transmembrane</keyword>
<evidence type="ECO:0000313" key="3">
    <source>
        <dbReference type="Proteomes" id="UP000054695"/>
    </source>
</evidence>
<keyword evidence="1" id="KW-0472">Membrane</keyword>
<accession>A0A0W0S1Y7</accession>
<dbReference type="AlphaFoldDB" id="A0A0W0S1Y7"/>
<dbReference type="OrthoDB" id="5653660at2"/>
<gene>
    <name evidence="2" type="ORF">Lboz_0353</name>
</gene>
<name>A0A0W0S1Y7_LEGBO</name>
<comment type="caution">
    <text evidence="2">The sequence shown here is derived from an EMBL/GenBank/DDBJ whole genome shotgun (WGS) entry which is preliminary data.</text>
</comment>
<evidence type="ECO:0008006" key="4">
    <source>
        <dbReference type="Google" id="ProtNLM"/>
    </source>
</evidence>
<evidence type="ECO:0000256" key="1">
    <source>
        <dbReference type="SAM" id="Phobius"/>
    </source>
</evidence>
<feature type="transmembrane region" description="Helical" evidence="1">
    <location>
        <begin position="38"/>
        <end position="58"/>
    </location>
</feature>
<dbReference type="RefSeq" id="WP_058458049.1">
    <property type="nucleotide sequence ID" value="NZ_CAAAIY010000003.1"/>
</dbReference>
<proteinExistence type="predicted"/>